<dbReference type="RefSeq" id="WP_049933271.1">
    <property type="nucleotide sequence ID" value="NZ_ATXS01000035.1"/>
</dbReference>
<accession>A0A1X4GBL1</accession>
<keyword evidence="1" id="KW-0812">Transmembrane</keyword>
<dbReference type="Proteomes" id="UP000193587">
    <property type="component" value="Unassembled WGS sequence"/>
</dbReference>
<gene>
    <name evidence="2" type="ORF">B9H04_14050</name>
</gene>
<comment type="caution">
    <text evidence="2">The sequence shown here is derived from an EMBL/GenBank/DDBJ whole genome shotgun (WGS) entry which is preliminary data.</text>
</comment>
<protein>
    <submittedName>
        <fullName evidence="2">Uncharacterized protein</fullName>
    </submittedName>
</protein>
<evidence type="ECO:0000313" key="3">
    <source>
        <dbReference type="Proteomes" id="UP000193587"/>
    </source>
</evidence>
<evidence type="ECO:0000256" key="1">
    <source>
        <dbReference type="SAM" id="Phobius"/>
    </source>
</evidence>
<feature type="transmembrane region" description="Helical" evidence="1">
    <location>
        <begin position="66"/>
        <end position="82"/>
    </location>
</feature>
<keyword evidence="1" id="KW-0472">Membrane</keyword>
<feature type="transmembrane region" description="Helical" evidence="1">
    <location>
        <begin position="16"/>
        <end position="46"/>
    </location>
</feature>
<dbReference type="EMBL" id="NEDJ01000061">
    <property type="protein sequence ID" value="OSO94568.1"/>
    <property type="molecule type" value="Genomic_DNA"/>
</dbReference>
<evidence type="ECO:0000313" key="2">
    <source>
        <dbReference type="EMBL" id="OSO94568.1"/>
    </source>
</evidence>
<dbReference type="AlphaFoldDB" id="A0A1X4GBL1"/>
<proteinExistence type="predicted"/>
<organism evidence="2 3">
    <name type="scientific">Halorubrum ezzemoulense DSM 17463</name>
    <dbReference type="NCBI Taxonomy" id="1121945"/>
    <lineage>
        <taxon>Archaea</taxon>
        <taxon>Methanobacteriati</taxon>
        <taxon>Methanobacteriota</taxon>
        <taxon>Stenosarchaea group</taxon>
        <taxon>Halobacteria</taxon>
        <taxon>Halobacteriales</taxon>
        <taxon>Haloferacaceae</taxon>
        <taxon>Halorubrum</taxon>
    </lineage>
</organism>
<reference evidence="2 3" key="1">
    <citation type="submission" date="2017-04" db="EMBL/GenBank/DDBJ databases">
        <title>MLSA of the genus Halorubrum.</title>
        <authorList>
            <person name="De La Haba R."/>
            <person name="Sanchez-Porro C."/>
            <person name="Infante-Dominguez C."/>
            <person name="Ventosa A."/>
        </authorList>
    </citation>
    <scope>NUCLEOTIDE SEQUENCE [LARGE SCALE GENOMIC DNA]</scope>
    <source>
        <strain evidence="2 3">DSM 17463</strain>
    </source>
</reference>
<name>A0A1X4GBL1_HALEZ</name>
<sequence length="215" mass="23075">MSSTGPLLGTSLVRRAAYAVGLIALFGIAFGFTWSQTIIVAAIVLVGESAELASPLPGLDERHFRLALGLIIVTAGGVAYWAQGDTTVAAVGVGGGGWLMLDALYSLREGIRSGDDEMADADSSELFLSMQVGHLVAEELKDGPKTVPELADACDMTESRVHEALNYHEQADTAYKDGGQWHLDESKIGTWAFIRDNTRRALARFFRPFGLFVPS</sequence>
<keyword evidence="1" id="KW-1133">Transmembrane helix</keyword>